<evidence type="ECO:0000259" key="3">
    <source>
        <dbReference type="Pfam" id="PF14226"/>
    </source>
</evidence>
<protein>
    <recommendedName>
        <fullName evidence="3">Non-haem dioxygenase N-terminal domain-containing protein</fullName>
    </recommendedName>
</protein>
<proteinExistence type="predicted"/>
<dbReference type="AlphaFoldDB" id="A0A565AQA7"/>
<keyword evidence="5" id="KW-1185">Reference proteome</keyword>
<feature type="domain" description="Non-haem dioxygenase N-terminal" evidence="3">
    <location>
        <begin position="39"/>
        <end position="103"/>
    </location>
</feature>
<dbReference type="InterPro" id="IPR026992">
    <property type="entry name" value="DIOX_N"/>
</dbReference>
<dbReference type="Gene3D" id="2.60.120.330">
    <property type="entry name" value="B-lactam Antibiotic, Isopenicillin N Synthase, Chain"/>
    <property type="match status" value="1"/>
</dbReference>
<dbReference type="EMBL" id="CABITT030000001">
    <property type="protein sequence ID" value="VVA91596.1"/>
    <property type="molecule type" value="Genomic_DNA"/>
</dbReference>
<dbReference type="InterPro" id="IPR050295">
    <property type="entry name" value="Plant_2OG-oxidoreductases"/>
</dbReference>
<organism evidence="4 5">
    <name type="scientific">Arabis nemorensis</name>
    <dbReference type="NCBI Taxonomy" id="586526"/>
    <lineage>
        <taxon>Eukaryota</taxon>
        <taxon>Viridiplantae</taxon>
        <taxon>Streptophyta</taxon>
        <taxon>Embryophyta</taxon>
        <taxon>Tracheophyta</taxon>
        <taxon>Spermatophyta</taxon>
        <taxon>Magnoliopsida</taxon>
        <taxon>eudicotyledons</taxon>
        <taxon>Gunneridae</taxon>
        <taxon>Pentapetalae</taxon>
        <taxon>rosids</taxon>
        <taxon>malvids</taxon>
        <taxon>Brassicales</taxon>
        <taxon>Brassicaceae</taxon>
        <taxon>Arabideae</taxon>
        <taxon>Arabis</taxon>
    </lineage>
</organism>
<sequence>MEAKGETQWSSIIVPSVQEMVKEKTITTVPLWYISDTEIPIIDMKRLCSSTALDYSEVEKLDFACKEWGFFQLVNHGIDSSFLDKIKSKTRDFFNLPMEREEEAVAATT</sequence>
<dbReference type="GO" id="GO:0046872">
    <property type="term" value="F:metal ion binding"/>
    <property type="evidence" value="ECO:0007669"/>
    <property type="project" value="UniProtKB-KW"/>
</dbReference>
<keyword evidence="2" id="KW-0408">Iron</keyword>
<dbReference type="Proteomes" id="UP000489600">
    <property type="component" value="Unassembled WGS sequence"/>
</dbReference>
<evidence type="ECO:0000256" key="2">
    <source>
        <dbReference type="ARBA" id="ARBA00023004"/>
    </source>
</evidence>
<name>A0A565AQA7_9BRAS</name>
<gene>
    <name evidence="4" type="ORF">ANE_LOCUS2041</name>
</gene>
<dbReference type="InterPro" id="IPR027443">
    <property type="entry name" value="IPNS-like_sf"/>
</dbReference>
<keyword evidence="1" id="KW-0479">Metal-binding</keyword>
<dbReference type="OrthoDB" id="288590at2759"/>
<evidence type="ECO:0000313" key="4">
    <source>
        <dbReference type="EMBL" id="VVA91596.1"/>
    </source>
</evidence>
<accession>A0A565AQA7</accession>
<dbReference type="SUPFAM" id="SSF51197">
    <property type="entry name" value="Clavaminate synthase-like"/>
    <property type="match status" value="1"/>
</dbReference>
<dbReference type="Pfam" id="PF14226">
    <property type="entry name" value="DIOX_N"/>
    <property type="match status" value="1"/>
</dbReference>
<evidence type="ECO:0000313" key="5">
    <source>
        <dbReference type="Proteomes" id="UP000489600"/>
    </source>
</evidence>
<reference evidence="4" key="1">
    <citation type="submission" date="2019-07" db="EMBL/GenBank/DDBJ databases">
        <authorList>
            <person name="Dittberner H."/>
        </authorList>
    </citation>
    <scope>NUCLEOTIDE SEQUENCE [LARGE SCALE GENOMIC DNA]</scope>
</reference>
<evidence type="ECO:0000256" key="1">
    <source>
        <dbReference type="ARBA" id="ARBA00022723"/>
    </source>
</evidence>
<dbReference type="PANTHER" id="PTHR47991">
    <property type="entry name" value="OXOGLUTARATE/IRON-DEPENDENT DIOXYGENASE"/>
    <property type="match status" value="1"/>
</dbReference>
<comment type="caution">
    <text evidence="4">The sequence shown here is derived from an EMBL/GenBank/DDBJ whole genome shotgun (WGS) entry which is preliminary data.</text>
</comment>